<gene>
    <name evidence="1" type="ORF">SAMN05421779_10479</name>
</gene>
<accession>A0A1N7MEY4</accession>
<keyword evidence="2" id="KW-1185">Reference proteome</keyword>
<dbReference type="EMBL" id="FTOA01000004">
    <property type="protein sequence ID" value="SIS84618.1"/>
    <property type="molecule type" value="Genomic_DNA"/>
</dbReference>
<reference evidence="1 2" key="1">
    <citation type="submission" date="2017-01" db="EMBL/GenBank/DDBJ databases">
        <authorList>
            <person name="Mah S.A."/>
            <person name="Swanson W.J."/>
            <person name="Moy G.W."/>
            <person name="Vacquier V.D."/>
        </authorList>
    </citation>
    <scope>NUCLEOTIDE SEQUENCE [LARGE SCALE GENOMIC DNA]</scope>
    <source>
        <strain evidence="1 2">DSM 11589</strain>
    </source>
</reference>
<evidence type="ECO:0000313" key="2">
    <source>
        <dbReference type="Proteomes" id="UP000185678"/>
    </source>
</evidence>
<name>A0A1N7MEY4_9PROT</name>
<proteinExistence type="predicted"/>
<organism evidence="1 2">
    <name type="scientific">Insolitispirillum peregrinum</name>
    <dbReference type="NCBI Taxonomy" id="80876"/>
    <lineage>
        <taxon>Bacteria</taxon>
        <taxon>Pseudomonadati</taxon>
        <taxon>Pseudomonadota</taxon>
        <taxon>Alphaproteobacteria</taxon>
        <taxon>Rhodospirillales</taxon>
        <taxon>Novispirillaceae</taxon>
        <taxon>Insolitispirillum</taxon>
    </lineage>
</organism>
<dbReference type="STRING" id="80876.SAMN05421779_10479"/>
<sequence length="99" mass="10685">MSIFVLHRVVIQSRIGAVYLSSTSTGVGRETLKQGFLYVSSGVMSLIGNLSGQAIRCPVKCESKGLFFQKSTPGLSTLIFPQKKEIQPLRASLPMGGRP</sequence>
<evidence type="ECO:0000313" key="1">
    <source>
        <dbReference type="EMBL" id="SIS84618.1"/>
    </source>
</evidence>
<dbReference type="Proteomes" id="UP000185678">
    <property type="component" value="Unassembled WGS sequence"/>
</dbReference>
<dbReference type="RefSeq" id="WP_139332872.1">
    <property type="nucleotide sequence ID" value="NZ_FTOA01000004.1"/>
</dbReference>
<protein>
    <submittedName>
        <fullName evidence="1">Uncharacterized protein</fullName>
    </submittedName>
</protein>
<dbReference type="AlphaFoldDB" id="A0A1N7MEY4"/>